<reference evidence="2" key="1">
    <citation type="submission" date="2021-05" db="EMBL/GenBank/DDBJ databases">
        <title>Comparative genomics of three Colletotrichum scovillei strains and genetic complementation revealed genes involved fungal growth and virulence on chili pepper.</title>
        <authorList>
            <person name="Hsieh D.-K."/>
            <person name="Chuang S.-C."/>
            <person name="Chen C.-Y."/>
            <person name="Chao Y.-T."/>
            <person name="Lu M.-Y.J."/>
            <person name="Lee M.-H."/>
            <person name="Shih M.-C."/>
        </authorList>
    </citation>
    <scope>NUCLEOTIDE SEQUENCE</scope>
    <source>
        <strain evidence="2">Coll-153</strain>
    </source>
</reference>
<dbReference type="GO" id="GO:0032259">
    <property type="term" value="P:methylation"/>
    <property type="evidence" value="ECO:0007669"/>
    <property type="project" value="UniProtKB-KW"/>
</dbReference>
<dbReference type="CDD" id="cd02440">
    <property type="entry name" value="AdoMet_MTases"/>
    <property type="match status" value="1"/>
</dbReference>
<keyword evidence="3" id="KW-1185">Reference proteome</keyword>
<keyword evidence="2" id="KW-0808">Transferase</keyword>
<dbReference type="GO" id="GO:0008168">
    <property type="term" value="F:methyltransferase activity"/>
    <property type="evidence" value="ECO:0007669"/>
    <property type="project" value="UniProtKB-KW"/>
</dbReference>
<dbReference type="Gene3D" id="3.40.50.150">
    <property type="entry name" value="Vaccinia Virus protein VP39"/>
    <property type="match status" value="1"/>
</dbReference>
<name>A0A9P7U6H4_9PEZI</name>
<sequence>PSIPQPRFPDFLNFPDREENAYHHPYHALALFRISLTLTSKMPANPNQLEPCDEDLKHAPFGDSSGSFSSSISSADKLDGTESLISNLRVFSFENKRRYHKYEEGRYMLPNDDIEQDREDMKHAMIVHLCDGALHNAPLRNPQRILDIGTGTGIWAMEMGDDYPEAEIIGLDLSPIQPEYVPPNVHFTVDDVEADWLHAPNSVDYVHVRNMAPALKDWPRLLSQAYRALKPGGWFEMQDLVFDFLCDDGTVTETYKPREAMRYLTEALATFDVDVNIARDFAGYLESVGFTNQIHDMRKVPVGTWPKDPDLSAIGDYCRAVNYDSLGAITNVPFTRGLGWSRLRVEVFLIEVRKDLLNNSFHPYHYYHSYSGQKPLQQTE</sequence>
<dbReference type="PANTHER" id="PTHR43591:SF24">
    <property type="entry name" value="2-METHOXY-6-POLYPRENYL-1,4-BENZOQUINOL METHYLASE, MITOCHONDRIAL"/>
    <property type="match status" value="1"/>
</dbReference>
<dbReference type="EMBL" id="JAESDN010000015">
    <property type="protein sequence ID" value="KAG7041383.1"/>
    <property type="molecule type" value="Genomic_DNA"/>
</dbReference>
<dbReference type="InterPro" id="IPR029063">
    <property type="entry name" value="SAM-dependent_MTases_sf"/>
</dbReference>
<evidence type="ECO:0000313" key="2">
    <source>
        <dbReference type="EMBL" id="KAG7041383.1"/>
    </source>
</evidence>
<dbReference type="Proteomes" id="UP000699042">
    <property type="component" value="Unassembled WGS sequence"/>
</dbReference>
<dbReference type="Pfam" id="PF13489">
    <property type="entry name" value="Methyltransf_23"/>
    <property type="match status" value="1"/>
</dbReference>
<dbReference type="SUPFAM" id="SSF53335">
    <property type="entry name" value="S-adenosyl-L-methionine-dependent methyltransferases"/>
    <property type="match status" value="1"/>
</dbReference>
<comment type="caution">
    <text evidence="2">The sequence shown here is derived from an EMBL/GenBank/DDBJ whole genome shotgun (WGS) entry which is preliminary data.</text>
</comment>
<evidence type="ECO:0000313" key="3">
    <source>
        <dbReference type="Proteomes" id="UP000699042"/>
    </source>
</evidence>
<dbReference type="PANTHER" id="PTHR43591">
    <property type="entry name" value="METHYLTRANSFERASE"/>
    <property type="match status" value="1"/>
</dbReference>
<accession>A0A9P7U6H4</accession>
<proteinExistence type="inferred from homology"/>
<gene>
    <name evidence="2" type="ORF">JMJ77_003489</name>
</gene>
<feature type="non-terminal residue" evidence="2">
    <location>
        <position position="1"/>
    </location>
</feature>
<keyword evidence="2" id="KW-0489">Methyltransferase</keyword>
<evidence type="ECO:0000256" key="1">
    <source>
        <dbReference type="ARBA" id="ARBA00038158"/>
    </source>
</evidence>
<organism evidence="2 3">
    <name type="scientific">Colletotrichum scovillei</name>
    <dbReference type="NCBI Taxonomy" id="1209932"/>
    <lineage>
        <taxon>Eukaryota</taxon>
        <taxon>Fungi</taxon>
        <taxon>Dikarya</taxon>
        <taxon>Ascomycota</taxon>
        <taxon>Pezizomycotina</taxon>
        <taxon>Sordariomycetes</taxon>
        <taxon>Hypocreomycetidae</taxon>
        <taxon>Glomerellales</taxon>
        <taxon>Glomerellaceae</taxon>
        <taxon>Colletotrichum</taxon>
        <taxon>Colletotrichum acutatum species complex</taxon>
    </lineage>
</organism>
<comment type="similarity">
    <text evidence="1">Belongs to the methyltransferase superfamily. LaeA methyltransferase family.</text>
</comment>
<dbReference type="AlphaFoldDB" id="A0A9P7U6H4"/>
<protein>
    <submittedName>
        <fullName evidence="2">TAM domain methyltransferase</fullName>
    </submittedName>
</protein>